<evidence type="ECO:0000256" key="13">
    <source>
        <dbReference type="ARBA" id="ARBA00078231"/>
    </source>
</evidence>
<organism evidence="17 18">
    <name type="scientific">Artemisia annua</name>
    <name type="common">Sweet wormwood</name>
    <dbReference type="NCBI Taxonomy" id="35608"/>
    <lineage>
        <taxon>Eukaryota</taxon>
        <taxon>Viridiplantae</taxon>
        <taxon>Streptophyta</taxon>
        <taxon>Embryophyta</taxon>
        <taxon>Tracheophyta</taxon>
        <taxon>Spermatophyta</taxon>
        <taxon>Magnoliopsida</taxon>
        <taxon>eudicotyledons</taxon>
        <taxon>Gunneridae</taxon>
        <taxon>Pentapetalae</taxon>
        <taxon>asterids</taxon>
        <taxon>campanulids</taxon>
        <taxon>Asterales</taxon>
        <taxon>Asteraceae</taxon>
        <taxon>Asteroideae</taxon>
        <taxon>Anthemideae</taxon>
        <taxon>Artemisiinae</taxon>
        <taxon>Artemisia</taxon>
    </lineage>
</organism>
<dbReference type="Pfam" id="PF25386">
    <property type="entry name" value="Chromo_SEND1"/>
    <property type="match status" value="1"/>
</dbReference>
<dbReference type="GO" id="GO:0005634">
    <property type="term" value="C:nucleus"/>
    <property type="evidence" value="ECO:0007669"/>
    <property type="project" value="UniProtKB-SubCell"/>
</dbReference>
<keyword evidence="5 17" id="KW-0255">Endonuclease</keyword>
<dbReference type="GO" id="GO:0017108">
    <property type="term" value="F:5'-flap endonuclease activity"/>
    <property type="evidence" value="ECO:0007669"/>
    <property type="project" value="TreeGrafter"/>
</dbReference>
<feature type="domain" description="XPG N-terminal" evidence="16">
    <location>
        <begin position="1"/>
        <end position="97"/>
    </location>
</feature>
<dbReference type="InterPro" id="IPR006084">
    <property type="entry name" value="XPG/Rad2"/>
</dbReference>
<evidence type="ECO:0000256" key="2">
    <source>
        <dbReference type="ARBA" id="ARBA00004123"/>
    </source>
</evidence>
<keyword evidence="10" id="KW-0539">Nucleus</keyword>
<dbReference type="FunFam" id="3.40.50.1010:FF:000030">
    <property type="entry name" value="flap endonuclease GEN-like 2"/>
    <property type="match status" value="1"/>
</dbReference>
<gene>
    <name evidence="17" type="ORF">CTI12_AA457410</name>
</gene>
<proteinExistence type="inferred from homology"/>
<dbReference type="SUPFAM" id="SSF88723">
    <property type="entry name" value="PIN domain-like"/>
    <property type="match status" value="1"/>
</dbReference>
<dbReference type="GO" id="GO:0009650">
    <property type="term" value="P:UV protection"/>
    <property type="evidence" value="ECO:0007669"/>
    <property type="project" value="UniProtKB-ARBA"/>
</dbReference>
<dbReference type="GO" id="GO:0003677">
    <property type="term" value="F:DNA binding"/>
    <property type="evidence" value="ECO:0007669"/>
    <property type="project" value="InterPro"/>
</dbReference>
<dbReference type="Gene3D" id="2.40.50.40">
    <property type="match status" value="1"/>
</dbReference>
<keyword evidence="8" id="KW-0460">Magnesium</keyword>
<evidence type="ECO:0000259" key="15">
    <source>
        <dbReference type="SMART" id="SM00484"/>
    </source>
</evidence>
<dbReference type="InterPro" id="IPR006085">
    <property type="entry name" value="XPG_DNA_repair_N"/>
</dbReference>
<dbReference type="SMART" id="SM00484">
    <property type="entry name" value="XPGI"/>
    <property type="match status" value="1"/>
</dbReference>
<keyword evidence="4" id="KW-0479">Metal-binding</keyword>
<evidence type="ECO:0000313" key="18">
    <source>
        <dbReference type="Proteomes" id="UP000245207"/>
    </source>
</evidence>
<dbReference type="EMBL" id="PKPP01007812">
    <property type="protein sequence ID" value="PWA52372.1"/>
    <property type="molecule type" value="Genomic_DNA"/>
</dbReference>
<dbReference type="OrthoDB" id="2959108at2759"/>
<evidence type="ECO:0000256" key="4">
    <source>
        <dbReference type="ARBA" id="ARBA00022723"/>
    </source>
</evidence>
<feature type="region of interest" description="Disordered" evidence="14">
    <location>
        <begin position="432"/>
        <end position="453"/>
    </location>
</feature>
<keyword evidence="7" id="KW-0378">Hydrolase</keyword>
<dbReference type="SUPFAM" id="SSF54160">
    <property type="entry name" value="Chromo domain-like"/>
    <property type="match status" value="1"/>
</dbReference>
<evidence type="ECO:0000256" key="9">
    <source>
        <dbReference type="ARBA" id="ARBA00023204"/>
    </source>
</evidence>
<evidence type="ECO:0000313" key="17">
    <source>
        <dbReference type="EMBL" id="PWA52372.1"/>
    </source>
</evidence>
<accession>A0A2U1LTP3</accession>
<dbReference type="Pfam" id="PF00867">
    <property type="entry name" value="XPG_I"/>
    <property type="match status" value="1"/>
</dbReference>
<dbReference type="Gene3D" id="1.10.150.20">
    <property type="entry name" value="5' to 3' exonuclease, C-terminal subdomain"/>
    <property type="match status" value="1"/>
</dbReference>
<dbReference type="InterPro" id="IPR016197">
    <property type="entry name" value="Chromo-like_dom_sf"/>
</dbReference>
<name>A0A2U1LTP3_ARTAN</name>
<dbReference type="SMART" id="SM00279">
    <property type="entry name" value="HhH2"/>
    <property type="match status" value="1"/>
</dbReference>
<dbReference type="InterPro" id="IPR036279">
    <property type="entry name" value="5-3_exonuclease_C_sf"/>
</dbReference>
<dbReference type="InterPro" id="IPR008918">
    <property type="entry name" value="HhH2"/>
</dbReference>
<keyword evidence="6" id="KW-0227">DNA damage</keyword>
<keyword evidence="18" id="KW-1185">Reference proteome</keyword>
<evidence type="ECO:0000256" key="6">
    <source>
        <dbReference type="ARBA" id="ARBA00022763"/>
    </source>
</evidence>
<dbReference type="PANTHER" id="PTHR11081">
    <property type="entry name" value="FLAP ENDONUCLEASE FAMILY MEMBER"/>
    <property type="match status" value="1"/>
</dbReference>
<evidence type="ECO:0000256" key="11">
    <source>
        <dbReference type="ARBA" id="ARBA00038112"/>
    </source>
</evidence>
<dbReference type="CDD" id="cd09900">
    <property type="entry name" value="H3TH_XPG-like"/>
    <property type="match status" value="1"/>
</dbReference>
<dbReference type="InterPro" id="IPR057340">
    <property type="entry name" value="Chromo_SEND1"/>
</dbReference>
<sequence>MGVKNLWDILDPCKKTLPLNHLQNKRVCVDLSCWMVQLRKINESHCALKDKLYLKGLFHRIRALIALNCSIIFVTDGSIPGIKVSTYRRRLQMDYEGIENESCTNQKGSLQRNMGSEFSLMIKEAKILGLALGVPCLDGVEEGEAQCALLDMESLCDGCFSSDSDIFLFGARTVYREICLGDGGYVVCYEMDDIERKLGLGRNSLIALAVLLGCDYTPGVRRLGPELACKIVKSYGESAVLQRVVSEDLSLLKKANCSKKQNKALGFNNKENIPPNELNINGNKGDSQNHQSQQVIDAYLKPKCHSADSQKVQRVLDTHPFQRNFVVQTCHRYFEWPQEKTEEYILPKIAERDLRRFANLRCTSSNLGVWLPLDKMPMKCPVAEIIKRRKAQGKECFEVSWEDIDGLGSSIVPAELVESACPEKIVEFEERLAEKKKPKPRKPRQKKTETDKSLNEVDAKLQELLLEIEGTTTNTQKYRLLDEPIVNIDQHETKTDQDWSMLINTTSNSQKIKMTDNTTKSCYNIMTEVVNLSTPLVTKSKTKVETDVVDLLSPFSAVCPMKHRDADVIELSESETDVSPEHAKKARELRLFVAKIRNGF</sequence>
<reference evidence="17 18" key="1">
    <citation type="journal article" date="2018" name="Mol. Plant">
        <title>The genome of Artemisia annua provides insight into the evolution of Asteraceae family and artemisinin biosynthesis.</title>
        <authorList>
            <person name="Shen Q."/>
            <person name="Zhang L."/>
            <person name="Liao Z."/>
            <person name="Wang S."/>
            <person name="Yan T."/>
            <person name="Shi P."/>
            <person name="Liu M."/>
            <person name="Fu X."/>
            <person name="Pan Q."/>
            <person name="Wang Y."/>
            <person name="Lv Z."/>
            <person name="Lu X."/>
            <person name="Zhang F."/>
            <person name="Jiang W."/>
            <person name="Ma Y."/>
            <person name="Chen M."/>
            <person name="Hao X."/>
            <person name="Li L."/>
            <person name="Tang Y."/>
            <person name="Lv G."/>
            <person name="Zhou Y."/>
            <person name="Sun X."/>
            <person name="Brodelius P.E."/>
            <person name="Rose J.K.C."/>
            <person name="Tang K."/>
        </authorList>
    </citation>
    <scope>NUCLEOTIDE SEQUENCE [LARGE SCALE GENOMIC DNA]</scope>
    <source>
        <strain evidence="18">cv. Huhao1</strain>
        <tissue evidence="17">Leaf</tissue>
    </source>
</reference>
<dbReference type="InterPro" id="IPR006086">
    <property type="entry name" value="XPG-I_dom"/>
</dbReference>
<dbReference type="CDD" id="cd09869">
    <property type="entry name" value="PIN_GEN1"/>
    <property type="match status" value="1"/>
</dbReference>
<dbReference type="Gene3D" id="3.40.50.1010">
    <property type="entry name" value="5'-nuclease"/>
    <property type="match status" value="1"/>
</dbReference>
<dbReference type="GO" id="GO:0046872">
    <property type="term" value="F:metal ion binding"/>
    <property type="evidence" value="ECO:0007669"/>
    <property type="project" value="UniProtKB-KW"/>
</dbReference>
<comment type="similarity">
    <text evidence="11">Belongs to the XPG/RAD2 endonuclease family. GEN subfamily.</text>
</comment>
<evidence type="ECO:0000256" key="1">
    <source>
        <dbReference type="ARBA" id="ARBA00001946"/>
    </source>
</evidence>
<dbReference type="SMART" id="SM00485">
    <property type="entry name" value="XPGN"/>
    <property type="match status" value="1"/>
</dbReference>
<comment type="subcellular location">
    <subcellularLocation>
        <location evidence="2">Nucleus</location>
    </subcellularLocation>
</comment>
<dbReference type="FunFam" id="1.10.150.20:FF:000030">
    <property type="entry name" value="Flap endonuclease GEN-like 1"/>
    <property type="match status" value="1"/>
</dbReference>
<evidence type="ECO:0000259" key="16">
    <source>
        <dbReference type="SMART" id="SM00485"/>
    </source>
</evidence>
<feature type="domain" description="XPG-I" evidence="15">
    <location>
        <begin position="130"/>
        <end position="200"/>
    </location>
</feature>
<dbReference type="AlphaFoldDB" id="A0A2U1LTP3"/>
<protein>
    <recommendedName>
        <fullName evidence="12">Single-strand DNA endonuclease 1</fullName>
    </recommendedName>
    <alternativeName>
        <fullName evidence="13">Flap endonuclease GEN-like 2</fullName>
    </alternativeName>
</protein>
<dbReference type="Proteomes" id="UP000245207">
    <property type="component" value="Unassembled WGS sequence"/>
</dbReference>
<dbReference type="PANTHER" id="PTHR11081:SF54">
    <property type="entry name" value="SINGLE-STRAND DNA ENDONUCLEASE 1"/>
    <property type="match status" value="1"/>
</dbReference>
<comment type="cofactor">
    <cofactor evidence="1">
        <name>Mg(2+)</name>
        <dbReference type="ChEBI" id="CHEBI:18420"/>
    </cofactor>
</comment>
<evidence type="ECO:0000256" key="3">
    <source>
        <dbReference type="ARBA" id="ARBA00022722"/>
    </source>
</evidence>
<evidence type="ECO:0000256" key="12">
    <source>
        <dbReference type="ARBA" id="ARBA00072248"/>
    </source>
</evidence>
<dbReference type="GO" id="GO:0006281">
    <property type="term" value="P:DNA repair"/>
    <property type="evidence" value="ECO:0007669"/>
    <property type="project" value="UniProtKB-KW"/>
</dbReference>
<evidence type="ECO:0000256" key="10">
    <source>
        <dbReference type="ARBA" id="ARBA00023242"/>
    </source>
</evidence>
<comment type="caution">
    <text evidence="17">The sequence shown here is derived from an EMBL/GenBank/DDBJ whole genome shotgun (WGS) entry which is preliminary data.</text>
</comment>
<dbReference type="InterPro" id="IPR029060">
    <property type="entry name" value="PIN-like_dom_sf"/>
</dbReference>
<dbReference type="SUPFAM" id="SSF47807">
    <property type="entry name" value="5' to 3' exonuclease, C-terminal subdomain"/>
    <property type="match status" value="1"/>
</dbReference>
<keyword evidence="9" id="KW-0234">DNA repair</keyword>
<dbReference type="PRINTS" id="PR00853">
    <property type="entry name" value="XPGRADSUPER"/>
</dbReference>
<keyword evidence="3" id="KW-0540">Nuclease</keyword>
<evidence type="ECO:0000256" key="14">
    <source>
        <dbReference type="SAM" id="MobiDB-lite"/>
    </source>
</evidence>
<evidence type="ECO:0000256" key="8">
    <source>
        <dbReference type="ARBA" id="ARBA00022842"/>
    </source>
</evidence>
<dbReference type="STRING" id="35608.A0A2U1LTP3"/>
<evidence type="ECO:0000256" key="7">
    <source>
        <dbReference type="ARBA" id="ARBA00022801"/>
    </source>
</evidence>
<evidence type="ECO:0000256" key="5">
    <source>
        <dbReference type="ARBA" id="ARBA00022759"/>
    </source>
</evidence>
<feature type="compositionally biased region" description="Basic residues" evidence="14">
    <location>
        <begin position="436"/>
        <end position="445"/>
    </location>
</feature>
<dbReference type="Pfam" id="PF00752">
    <property type="entry name" value="XPG_N"/>
    <property type="match status" value="1"/>
</dbReference>